<name>A0A422N2G4_9TRYP</name>
<dbReference type="Proteomes" id="UP000284403">
    <property type="component" value="Unassembled WGS sequence"/>
</dbReference>
<organism evidence="2 3">
    <name type="scientific">Trypanosoma conorhini</name>
    <dbReference type="NCBI Taxonomy" id="83891"/>
    <lineage>
        <taxon>Eukaryota</taxon>
        <taxon>Discoba</taxon>
        <taxon>Euglenozoa</taxon>
        <taxon>Kinetoplastea</taxon>
        <taxon>Metakinetoplastina</taxon>
        <taxon>Trypanosomatida</taxon>
        <taxon>Trypanosomatidae</taxon>
        <taxon>Trypanosoma</taxon>
    </lineage>
</organism>
<accession>A0A422N2G4</accession>
<feature type="compositionally biased region" description="Low complexity" evidence="1">
    <location>
        <begin position="340"/>
        <end position="355"/>
    </location>
</feature>
<evidence type="ECO:0000256" key="1">
    <source>
        <dbReference type="SAM" id="MobiDB-lite"/>
    </source>
</evidence>
<feature type="region of interest" description="Disordered" evidence="1">
    <location>
        <begin position="378"/>
        <end position="417"/>
    </location>
</feature>
<feature type="region of interest" description="Disordered" evidence="1">
    <location>
        <begin position="329"/>
        <end position="355"/>
    </location>
</feature>
<evidence type="ECO:0000313" key="2">
    <source>
        <dbReference type="EMBL" id="RNE99662.1"/>
    </source>
</evidence>
<evidence type="ECO:0000313" key="3">
    <source>
        <dbReference type="Proteomes" id="UP000284403"/>
    </source>
</evidence>
<keyword evidence="3" id="KW-1185">Reference proteome</keyword>
<comment type="caution">
    <text evidence="2">The sequence shown here is derived from an EMBL/GenBank/DDBJ whole genome shotgun (WGS) entry which is preliminary data.</text>
</comment>
<feature type="region of interest" description="Disordered" evidence="1">
    <location>
        <begin position="464"/>
        <end position="532"/>
    </location>
</feature>
<dbReference type="EMBL" id="MKKU01000939">
    <property type="protein sequence ID" value="RNE99662.1"/>
    <property type="molecule type" value="Genomic_DNA"/>
</dbReference>
<feature type="compositionally biased region" description="Low complexity" evidence="1">
    <location>
        <begin position="378"/>
        <end position="389"/>
    </location>
</feature>
<proteinExistence type="predicted"/>
<protein>
    <submittedName>
        <fullName evidence="2">Uncharacterized protein</fullName>
    </submittedName>
</protein>
<gene>
    <name evidence="2" type="ORF">Tco025E_08963</name>
</gene>
<feature type="compositionally biased region" description="Basic and acidic residues" evidence="1">
    <location>
        <begin position="474"/>
        <end position="484"/>
    </location>
</feature>
<reference evidence="2 3" key="1">
    <citation type="journal article" date="2018" name="BMC Genomics">
        <title>Genomic comparison of Trypanosoma conorhini and Trypanosoma rangeli to Trypanosoma cruzi strains of high and low virulence.</title>
        <authorList>
            <person name="Bradwell K.R."/>
            <person name="Koparde V.N."/>
            <person name="Matveyev A.V."/>
            <person name="Serrano M.G."/>
            <person name="Alves J.M."/>
            <person name="Parikh H."/>
            <person name="Huang B."/>
            <person name="Lee V."/>
            <person name="Espinosa-Alvarez O."/>
            <person name="Ortiz P.A."/>
            <person name="Costa-Martins A.G."/>
            <person name="Teixeira M.M."/>
            <person name="Buck G.A."/>
        </authorList>
    </citation>
    <scope>NUCLEOTIDE SEQUENCE [LARGE SCALE GENOMIC DNA]</scope>
    <source>
        <strain evidence="2 3">025E</strain>
    </source>
</reference>
<dbReference type="RefSeq" id="XP_029224082.1">
    <property type="nucleotide sequence ID" value="XM_029375794.1"/>
</dbReference>
<dbReference type="AlphaFoldDB" id="A0A422N2G4"/>
<dbReference type="OrthoDB" id="263425at2759"/>
<sequence>MPVSPQYRLFQQRHYLDYSERDAGASHLWHAHRLAEARLRPGKGITDAPEVDFRHPELMDREQSKACAVMTRLQRRVVDEEQRVVRGNKNLLGRLLDVNDAEYRERRGMNNRPTEDELRRWYRVEEQAQVRRRDRARQEVAKRRQNLIVMQHLIEARPSVATAKQLDQWHEQEHKNRVRQLRRFRRAEPFAGANLLRTGCGVRLAERRTDCVEARTAALKPLLWREHKVPTLMDTLNSGTLLPSLEEASKNYAQGNLTLNAADDFAWAWTQPLRRREKKPAWKNITALDAKLMNYASDVALARGGDLPIVRREEENGVTRLWREGLERSHRARTAGRPDATAAEGGAGAAAPGEGFKSAVGWDADRWRSRTSVFTWLRSRSSRSSQRRSTTPPIEGWAAFSSLGDAREQPPARAPSASIRLKEHEVSFSGSPNREANPFSFAFAKLDGGDDVSSEQAYKALAKLGGGDDVSSEQAHEAPAKLDGGDDVSSEQAHKAPAKLGGGDDVSSEQAYKAPVKLGGGDDVSSEQAYKAPVKLDGDDAANSEQAYKATAAADQGLEKALRGRRSLAEWAAELRCSQTPFVPY</sequence>
<dbReference type="GeneID" id="40322574"/>